<feature type="transmembrane region" description="Helical" evidence="1">
    <location>
        <begin position="62"/>
        <end position="82"/>
    </location>
</feature>
<keyword evidence="1" id="KW-0472">Membrane</keyword>
<reference evidence="2 3" key="1">
    <citation type="journal article" date="2016" name="Int. J. Syst. Evol. Microbiol.">
        <title>Agromyces aureus sp. nov., isolated from the rhizosphere of Salix caprea L. grown in a heavy-metal-contaminated soil.</title>
        <authorList>
            <person name="Corretto E."/>
            <person name="Antonielli L."/>
            <person name="Sessitsch A."/>
            <person name="Compant S."/>
            <person name="Gorfer M."/>
            <person name="Kuffner M."/>
            <person name="Brader G."/>
        </authorList>
    </citation>
    <scope>NUCLEOTIDE SEQUENCE [LARGE SCALE GENOMIC DNA]</scope>
    <source>
        <strain evidence="2 3">AR33</strain>
    </source>
</reference>
<proteinExistence type="predicted"/>
<dbReference type="Proteomes" id="UP000078437">
    <property type="component" value="Chromosome"/>
</dbReference>
<protein>
    <submittedName>
        <fullName evidence="2">Uncharacterized protein</fullName>
    </submittedName>
</protein>
<organism evidence="2 3">
    <name type="scientific">Agromyces aureus</name>
    <dbReference type="NCBI Taxonomy" id="453304"/>
    <lineage>
        <taxon>Bacteria</taxon>
        <taxon>Bacillati</taxon>
        <taxon>Actinomycetota</taxon>
        <taxon>Actinomycetes</taxon>
        <taxon>Micrococcales</taxon>
        <taxon>Microbacteriaceae</taxon>
        <taxon>Agromyces</taxon>
    </lineage>
</organism>
<dbReference type="EMBL" id="CP013979">
    <property type="protein sequence ID" value="ANJ26126.1"/>
    <property type="molecule type" value="Genomic_DNA"/>
</dbReference>
<dbReference type="AlphaFoldDB" id="A0A191WCY8"/>
<dbReference type="KEGG" id="agy:ATC03_04645"/>
<gene>
    <name evidence="2" type="ORF">ATC03_04645</name>
</gene>
<keyword evidence="3" id="KW-1185">Reference proteome</keyword>
<feature type="transmembrane region" description="Helical" evidence="1">
    <location>
        <begin position="34"/>
        <end position="53"/>
    </location>
</feature>
<evidence type="ECO:0000256" key="1">
    <source>
        <dbReference type="SAM" id="Phobius"/>
    </source>
</evidence>
<evidence type="ECO:0000313" key="3">
    <source>
        <dbReference type="Proteomes" id="UP000078437"/>
    </source>
</evidence>
<sequence length="91" mass="8956">MVLLGVLVTLLYPLIFISQPMSTGVVVVVQTGSGILTALVALVAVVTGTIALLKRGGASKTLAAAGTALGGAAIVQLLAGLVQSGLFQLVV</sequence>
<keyword evidence="1" id="KW-1133">Transmembrane helix</keyword>
<accession>A0A191WCY8</accession>
<name>A0A191WCY8_9MICO</name>
<evidence type="ECO:0000313" key="2">
    <source>
        <dbReference type="EMBL" id="ANJ26126.1"/>
    </source>
</evidence>
<keyword evidence="1" id="KW-0812">Transmembrane</keyword>
<reference evidence="3" key="2">
    <citation type="submission" date="2016-01" db="EMBL/GenBank/DDBJ databases">
        <title>Complete genome sequence of Agromyces aureus AR33T and comparison with related organisms.</title>
        <authorList>
            <person name="Corretto E."/>
            <person name="Antonielli L."/>
            <person name="Sessitsch A."/>
            <person name="Brader G."/>
        </authorList>
    </citation>
    <scope>NUCLEOTIDE SEQUENCE [LARGE SCALE GENOMIC DNA]</scope>
    <source>
        <strain evidence="3">AR33</strain>
    </source>
</reference>